<dbReference type="AlphaFoldDB" id="A0A8S9TA62"/>
<comment type="caution">
    <text evidence="2">The sequence shown here is derived from an EMBL/GenBank/DDBJ whole genome shotgun (WGS) entry which is preliminary data.</text>
</comment>
<keyword evidence="3" id="KW-1185">Reference proteome</keyword>
<protein>
    <submittedName>
        <fullName evidence="2">Uncharacterized protein</fullName>
    </submittedName>
</protein>
<accession>A0A8S9TA62</accession>
<dbReference type="Proteomes" id="UP000029738">
    <property type="component" value="Unassembled WGS sequence"/>
</dbReference>
<reference evidence="2" key="2">
    <citation type="submission" date="2019-11" db="EMBL/GenBank/DDBJ databases">
        <title>Improved Assembly of Tolypothrix boutellei genome.</title>
        <authorList>
            <person name="Sarangi A.N."/>
            <person name="Mukherjee M."/>
            <person name="Ghosh S."/>
            <person name="Singh D."/>
            <person name="Das A."/>
            <person name="Kant S."/>
            <person name="Prusty A."/>
            <person name="Tripathy S."/>
        </authorList>
    </citation>
    <scope>NUCLEOTIDE SEQUENCE</scope>
    <source>
        <strain evidence="2">VB521301</strain>
    </source>
</reference>
<reference evidence="2" key="1">
    <citation type="journal article" date="2015" name="Genome Announc.">
        <title>Draft Genome Sequence of Tolypothrix boutellei Strain VB521301.</title>
        <authorList>
            <person name="Chandrababunaidu M.M."/>
            <person name="Singh D."/>
            <person name="Sen D."/>
            <person name="Bhan S."/>
            <person name="Das S."/>
            <person name="Gupta A."/>
            <person name="Adhikary S.P."/>
            <person name="Tripathy S."/>
        </authorList>
    </citation>
    <scope>NUCLEOTIDE SEQUENCE</scope>
    <source>
        <strain evidence="2">VB521301</strain>
    </source>
</reference>
<dbReference type="RefSeq" id="WP_162002218.1">
    <property type="nucleotide sequence ID" value="NZ_JHEG04000001.1"/>
</dbReference>
<proteinExistence type="predicted"/>
<organism evidence="2 3">
    <name type="scientific">Tolypothrix bouteillei VB521301</name>
    <dbReference type="NCBI Taxonomy" id="1479485"/>
    <lineage>
        <taxon>Bacteria</taxon>
        <taxon>Bacillati</taxon>
        <taxon>Cyanobacteriota</taxon>
        <taxon>Cyanophyceae</taxon>
        <taxon>Nostocales</taxon>
        <taxon>Tolypothrichaceae</taxon>
        <taxon>Tolypothrix</taxon>
    </lineage>
</organism>
<name>A0A8S9TA62_9CYAN</name>
<evidence type="ECO:0000313" key="2">
    <source>
        <dbReference type="EMBL" id="KAF3888522.1"/>
    </source>
</evidence>
<feature type="region of interest" description="Disordered" evidence="1">
    <location>
        <begin position="27"/>
        <end position="46"/>
    </location>
</feature>
<gene>
    <name evidence="2" type="ORF">DA73_0400025860</name>
</gene>
<evidence type="ECO:0000256" key="1">
    <source>
        <dbReference type="SAM" id="MobiDB-lite"/>
    </source>
</evidence>
<sequence>MSRQKQNSSSERLQELISRVDSSCNTNRIKLLEPPQPIQQLPKKSS</sequence>
<dbReference type="EMBL" id="JHEG04000001">
    <property type="protein sequence ID" value="KAF3888522.1"/>
    <property type="molecule type" value="Genomic_DNA"/>
</dbReference>
<evidence type="ECO:0000313" key="3">
    <source>
        <dbReference type="Proteomes" id="UP000029738"/>
    </source>
</evidence>